<reference evidence="2 3" key="1">
    <citation type="submission" date="2022-10" db="EMBL/GenBank/DDBJ databases">
        <title>Alteromonas sp. chi3 Genome sequencing.</title>
        <authorList>
            <person name="Park S."/>
        </authorList>
    </citation>
    <scope>NUCLEOTIDE SEQUENCE [LARGE SCALE GENOMIC DNA]</scope>
    <source>
        <strain evidence="3">chi3</strain>
    </source>
</reference>
<comment type="caution">
    <text evidence="2">The sequence shown here is derived from an EMBL/GenBank/DDBJ whole genome shotgun (WGS) entry which is preliminary data.</text>
</comment>
<keyword evidence="1" id="KW-0732">Signal</keyword>
<feature type="signal peptide" evidence="1">
    <location>
        <begin position="1"/>
        <end position="20"/>
    </location>
</feature>
<keyword evidence="3" id="KW-1185">Reference proteome</keyword>
<dbReference type="Proteomes" id="UP001218788">
    <property type="component" value="Unassembled WGS sequence"/>
</dbReference>
<sequence>MGYLRLFIFLLSAYHMDVLANDVSFSVSPSECITAEKGDVCAMSLSIVYPRLSPGDYCVILNDTSLGCWQYANLPESLDVKIETESVLSLVDEDNTFRTSTLLKLRYRSATMLRRRVRNPWSLF</sequence>
<dbReference type="InterPro" id="IPR021559">
    <property type="entry name" value="DUF3019"/>
</dbReference>
<gene>
    <name evidence="2" type="ORF">OIK42_12545</name>
</gene>
<evidence type="ECO:0000313" key="3">
    <source>
        <dbReference type="Proteomes" id="UP001218788"/>
    </source>
</evidence>
<organism evidence="2 3">
    <name type="scientific">Alteromonas gilva</name>
    <dbReference type="NCBI Taxonomy" id="2987522"/>
    <lineage>
        <taxon>Bacteria</taxon>
        <taxon>Pseudomonadati</taxon>
        <taxon>Pseudomonadota</taxon>
        <taxon>Gammaproteobacteria</taxon>
        <taxon>Alteromonadales</taxon>
        <taxon>Alteromonadaceae</taxon>
        <taxon>Alteromonas/Salinimonas group</taxon>
        <taxon>Alteromonas</taxon>
    </lineage>
</organism>
<evidence type="ECO:0000256" key="1">
    <source>
        <dbReference type="SAM" id="SignalP"/>
    </source>
</evidence>
<proteinExistence type="predicted"/>
<name>A0ABT5L3G3_9ALTE</name>
<evidence type="ECO:0000313" key="2">
    <source>
        <dbReference type="EMBL" id="MDC8831589.1"/>
    </source>
</evidence>
<dbReference type="Pfam" id="PF11456">
    <property type="entry name" value="DUF3019"/>
    <property type="match status" value="1"/>
</dbReference>
<dbReference type="RefSeq" id="WP_273640980.1">
    <property type="nucleotide sequence ID" value="NZ_JAQQXP010000001.1"/>
</dbReference>
<accession>A0ABT5L3G3</accession>
<protein>
    <submittedName>
        <fullName evidence="2">DUF3019 domain-containing protein</fullName>
    </submittedName>
</protein>
<feature type="chain" id="PRO_5046706103" evidence="1">
    <location>
        <begin position="21"/>
        <end position="124"/>
    </location>
</feature>
<dbReference type="EMBL" id="JAQQXP010000001">
    <property type="protein sequence ID" value="MDC8831589.1"/>
    <property type="molecule type" value="Genomic_DNA"/>
</dbReference>